<dbReference type="Ensembl" id="ENSSGRT00000073543.1">
    <property type="protein sequence ID" value="ENSSGRP00000069017.1"/>
    <property type="gene ID" value="ENSSGRG00000035335.1"/>
</dbReference>
<dbReference type="AlphaFoldDB" id="A0A672Q5H5"/>
<dbReference type="InterPro" id="IPR043472">
    <property type="entry name" value="Macro_dom-like"/>
</dbReference>
<dbReference type="InterPro" id="IPR057044">
    <property type="entry name" value="PARP14_KH_1"/>
</dbReference>
<evidence type="ECO:0000313" key="2">
    <source>
        <dbReference type="Ensembl" id="ENSSGRP00000069008.1"/>
    </source>
</evidence>
<dbReference type="OMA" id="AKHIDDW"/>
<organism evidence="2 3">
    <name type="scientific">Sinocyclocheilus grahami</name>
    <name type="common">Dianchi golden-line fish</name>
    <name type="synonym">Barbus grahami</name>
    <dbReference type="NCBI Taxonomy" id="75366"/>
    <lineage>
        <taxon>Eukaryota</taxon>
        <taxon>Metazoa</taxon>
        <taxon>Chordata</taxon>
        <taxon>Craniata</taxon>
        <taxon>Vertebrata</taxon>
        <taxon>Euteleostomi</taxon>
        <taxon>Actinopterygii</taxon>
        <taxon>Neopterygii</taxon>
        <taxon>Teleostei</taxon>
        <taxon>Ostariophysi</taxon>
        <taxon>Cypriniformes</taxon>
        <taxon>Cyprinidae</taxon>
        <taxon>Cyprininae</taxon>
        <taxon>Sinocyclocheilus</taxon>
    </lineage>
</organism>
<dbReference type="Gene3D" id="3.40.220.10">
    <property type="entry name" value="Leucine Aminopeptidase, subunit E, domain 1"/>
    <property type="match status" value="1"/>
</dbReference>
<evidence type="ECO:0000313" key="3">
    <source>
        <dbReference type="Proteomes" id="UP000472262"/>
    </source>
</evidence>
<dbReference type="PANTHER" id="PTHR11106">
    <property type="entry name" value="GANGLIOSIDE INDUCED DIFFERENTIATION ASSOCIATED PROTEIN 2-RELATED"/>
    <property type="match status" value="1"/>
</dbReference>
<sequence length="306" mass="34206">MYAFSDVQRVLKEQHQLKKQPFRVLPYYETLQTALYGKDRPPLRLPEAFIEKIDRAVWHHLKENKKSMDYIKQAISSHFCEMDFQSSTRKLIQTWRENALSVFLSLTSEFKSTEFCIQKDAWTEIQTEIQKEVVGEANLLLDGGLVKVLSDAAGPKLQNDCNQTVKKRKLTTGDAVLLDAGGRLRCKHVILAIGPNYNINKPQESEKLLKKTVKKSLNLADQESFQSLAIPAIGSGVAGGGFPLDFCADTIVKLQVLLNQQVTGSANIGAVFETAGANLKSKLVFHAVVPHWNQGQGNEQKVILID</sequence>
<dbReference type="Proteomes" id="UP000472262">
    <property type="component" value="Unassembled WGS sequence"/>
</dbReference>
<evidence type="ECO:0000259" key="1">
    <source>
        <dbReference type="PROSITE" id="PS51154"/>
    </source>
</evidence>
<proteinExistence type="predicted"/>
<dbReference type="SUPFAM" id="SSF52949">
    <property type="entry name" value="Macro domain-like"/>
    <property type="match status" value="2"/>
</dbReference>
<dbReference type="Pfam" id="PF23085">
    <property type="entry name" value="RRM_PARP14_3"/>
    <property type="match status" value="1"/>
</dbReference>
<keyword evidence="3" id="KW-1185">Reference proteome</keyword>
<dbReference type="Ensembl" id="ENSSGRT00000073545.1">
    <property type="protein sequence ID" value="ENSSGRP00000069019.1"/>
    <property type="gene ID" value="ENSSGRG00000035336.1"/>
</dbReference>
<dbReference type="PANTHER" id="PTHR11106:SF111">
    <property type="entry name" value="MACRO DOMAIN-CONTAINING PROTEIN"/>
    <property type="match status" value="1"/>
</dbReference>
<dbReference type="SMART" id="SM00506">
    <property type="entry name" value="A1pp"/>
    <property type="match status" value="1"/>
</dbReference>
<protein>
    <recommendedName>
        <fullName evidence="1">Macro domain-containing protein</fullName>
    </recommendedName>
</protein>
<accession>A0A672Q5H5</accession>
<feature type="domain" description="Macro" evidence="1">
    <location>
        <begin position="102"/>
        <end position="306"/>
    </location>
</feature>
<name>A0A672Q5H5_SINGR</name>
<dbReference type="Pfam" id="PF23084">
    <property type="entry name" value="KH_PARP14_1"/>
    <property type="match status" value="1"/>
</dbReference>
<dbReference type="PROSITE" id="PS51154">
    <property type="entry name" value="MACRO"/>
    <property type="match status" value="1"/>
</dbReference>
<reference evidence="2" key="1">
    <citation type="submission" date="2025-05" db="UniProtKB">
        <authorList>
            <consortium name="Ensembl"/>
        </authorList>
    </citation>
    <scope>IDENTIFICATION</scope>
</reference>
<dbReference type="Pfam" id="PF01661">
    <property type="entry name" value="Macro"/>
    <property type="match status" value="1"/>
</dbReference>
<dbReference type="Ensembl" id="ENSSGRT00000073534.1">
    <property type="protein sequence ID" value="ENSSGRP00000069008.1"/>
    <property type="gene ID" value="ENSSGRG00000035329.1"/>
</dbReference>
<dbReference type="InterPro" id="IPR002589">
    <property type="entry name" value="Macro_dom"/>
</dbReference>